<proteinExistence type="predicted"/>
<reference evidence="2 3" key="1">
    <citation type="submission" date="2020-02" db="EMBL/GenBank/DDBJ databases">
        <title>Bacillus aquiflavi sp. nov., isolated from yellow water of strong flavor Chinese baijiu in Yibin region of China.</title>
        <authorList>
            <person name="Xie J."/>
        </authorList>
    </citation>
    <scope>NUCLEOTIDE SEQUENCE [LARGE SCALE GENOMIC DNA]</scope>
    <source>
        <strain evidence="2 3">SA4</strain>
    </source>
</reference>
<dbReference type="InterPro" id="IPR003018">
    <property type="entry name" value="GAF"/>
</dbReference>
<feature type="domain" description="GAF" evidence="1">
    <location>
        <begin position="10"/>
        <end position="118"/>
    </location>
</feature>
<dbReference type="AlphaFoldDB" id="A0A6M0QDS8"/>
<accession>A0A6M0QDS8</accession>
<evidence type="ECO:0000313" key="2">
    <source>
        <dbReference type="EMBL" id="NEY73760.1"/>
    </source>
</evidence>
<protein>
    <submittedName>
        <fullName evidence="2">GAF domain-containing protein</fullName>
    </submittedName>
</protein>
<dbReference type="RefSeq" id="WP_163181598.1">
    <property type="nucleotide sequence ID" value="NZ_JAAIWM010000009.1"/>
</dbReference>
<dbReference type="Proteomes" id="UP000481043">
    <property type="component" value="Unassembled WGS sequence"/>
</dbReference>
<gene>
    <name evidence="2" type="ORF">G4D63_18760</name>
</gene>
<dbReference type="SUPFAM" id="SSF55781">
    <property type="entry name" value="GAF domain-like"/>
    <property type="match status" value="1"/>
</dbReference>
<sequence length="155" mass="17780">MTESYVNKQLTNACQEIYQALHVDFTGIACYEGTNKEFRWKYVAGNRSSKWKRMTIRFGKGMAGKVYQTGSRVVYDSSIDEAIDFPIVLAEKLERAIAFPIFLKQDVWGVLLLGFRKPYDLSKLNQEAIVDYIKKLELIVINHSEHGGEQHGKKV</sequence>
<organism evidence="2 3">
    <name type="scientific">Bacillus mesophilus</name>
    <dbReference type="NCBI Taxonomy" id="1808955"/>
    <lineage>
        <taxon>Bacteria</taxon>
        <taxon>Bacillati</taxon>
        <taxon>Bacillota</taxon>
        <taxon>Bacilli</taxon>
        <taxon>Bacillales</taxon>
        <taxon>Bacillaceae</taxon>
        <taxon>Bacillus</taxon>
    </lineage>
</organism>
<evidence type="ECO:0000313" key="3">
    <source>
        <dbReference type="Proteomes" id="UP000481043"/>
    </source>
</evidence>
<evidence type="ECO:0000259" key="1">
    <source>
        <dbReference type="Pfam" id="PF01590"/>
    </source>
</evidence>
<dbReference type="InterPro" id="IPR029016">
    <property type="entry name" value="GAF-like_dom_sf"/>
</dbReference>
<dbReference type="Gene3D" id="3.30.450.40">
    <property type="match status" value="1"/>
</dbReference>
<comment type="caution">
    <text evidence="2">The sequence shown here is derived from an EMBL/GenBank/DDBJ whole genome shotgun (WGS) entry which is preliminary data.</text>
</comment>
<name>A0A6M0QDS8_9BACI</name>
<keyword evidence="3" id="KW-1185">Reference proteome</keyword>
<dbReference type="Pfam" id="PF01590">
    <property type="entry name" value="GAF"/>
    <property type="match status" value="1"/>
</dbReference>
<dbReference type="EMBL" id="JAAIWM010000009">
    <property type="protein sequence ID" value="NEY73760.1"/>
    <property type="molecule type" value="Genomic_DNA"/>
</dbReference>